<dbReference type="OrthoDB" id="439808at2759"/>
<gene>
    <name evidence="4" type="ORF">SEMRO_53_G031580.1</name>
</gene>
<feature type="domain" description="RRM" evidence="3">
    <location>
        <begin position="70"/>
        <end position="147"/>
    </location>
</feature>
<dbReference type="InterPro" id="IPR035979">
    <property type="entry name" value="RBD_domain_sf"/>
</dbReference>
<evidence type="ECO:0000256" key="1">
    <source>
        <dbReference type="ARBA" id="ARBA00022884"/>
    </source>
</evidence>
<dbReference type="Proteomes" id="UP001153069">
    <property type="component" value="Unassembled WGS sequence"/>
</dbReference>
<dbReference type="PANTHER" id="PTHR48025:SF1">
    <property type="entry name" value="RRM DOMAIN-CONTAINING PROTEIN"/>
    <property type="match status" value="1"/>
</dbReference>
<sequence length="147" mass="16611">MYALKDEDLGSRGKGRRLECTVCGHSWFQSRDRIMSMRDGMELVERPQYEIDRIMLNIQENKSPGFVGDFKLYVGNIAFECSEQDIYNTFKEIGSVGEVSLVRDDIGRNRGFGFVTMRTAQDGEAAMAQLDGTEINGRNIAVRPSNN</sequence>
<dbReference type="Gene3D" id="3.30.70.330">
    <property type="match status" value="1"/>
</dbReference>
<organism evidence="4 5">
    <name type="scientific">Seminavis robusta</name>
    <dbReference type="NCBI Taxonomy" id="568900"/>
    <lineage>
        <taxon>Eukaryota</taxon>
        <taxon>Sar</taxon>
        <taxon>Stramenopiles</taxon>
        <taxon>Ochrophyta</taxon>
        <taxon>Bacillariophyta</taxon>
        <taxon>Bacillariophyceae</taxon>
        <taxon>Bacillariophycidae</taxon>
        <taxon>Naviculales</taxon>
        <taxon>Naviculaceae</taxon>
        <taxon>Seminavis</taxon>
    </lineage>
</organism>
<evidence type="ECO:0000313" key="4">
    <source>
        <dbReference type="EMBL" id="CAB9499098.1"/>
    </source>
</evidence>
<name>A0A9N8D9Y6_9STRA</name>
<dbReference type="GO" id="GO:0003729">
    <property type="term" value="F:mRNA binding"/>
    <property type="evidence" value="ECO:0007669"/>
    <property type="project" value="TreeGrafter"/>
</dbReference>
<dbReference type="InterPro" id="IPR012677">
    <property type="entry name" value="Nucleotide-bd_a/b_plait_sf"/>
</dbReference>
<dbReference type="Pfam" id="PF00076">
    <property type="entry name" value="RRM_1"/>
    <property type="match status" value="1"/>
</dbReference>
<dbReference type="InterPro" id="IPR050502">
    <property type="entry name" value="Euk_RNA-bind_prot"/>
</dbReference>
<accession>A0A9N8D9Y6</accession>
<reference evidence="4" key="1">
    <citation type="submission" date="2020-06" db="EMBL/GenBank/DDBJ databases">
        <authorList>
            <consortium name="Plant Systems Biology data submission"/>
        </authorList>
    </citation>
    <scope>NUCLEOTIDE SEQUENCE</scope>
    <source>
        <strain evidence="4">D6</strain>
    </source>
</reference>
<dbReference type="PROSITE" id="PS50102">
    <property type="entry name" value="RRM"/>
    <property type="match status" value="1"/>
</dbReference>
<dbReference type="EMBL" id="CAICTM010000052">
    <property type="protein sequence ID" value="CAB9499098.1"/>
    <property type="molecule type" value="Genomic_DNA"/>
</dbReference>
<comment type="caution">
    <text evidence="4">The sequence shown here is derived from an EMBL/GenBank/DDBJ whole genome shotgun (WGS) entry which is preliminary data.</text>
</comment>
<keyword evidence="5" id="KW-1185">Reference proteome</keyword>
<proteinExistence type="predicted"/>
<dbReference type="AlphaFoldDB" id="A0A9N8D9Y6"/>
<dbReference type="PANTHER" id="PTHR48025">
    <property type="entry name" value="OS02G0815200 PROTEIN"/>
    <property type="match status" value="1"/>
</dbReference>
<keyword evidence="1 2" id="KW-0694">RNA-binding</keyword>
<dbReference type="SUPFAM" id="SSF54928">
    <property type="entry name" value="RNA-binding domain, RBD"/>
    <property type="match status" value="1"/>
</dbReference>
<evidence type="ECO:0000259" key="3">
    <source>
        <dbReference type="PROSITE" id="PS50102"/>
    </source>
</evidence>
<evidence type="ECO:0000256" key="2">
    <source>
        <dbReference type="PROSITE-ProRule" id="PRU00176"/>
    </source>
</evidence>
<dbReference type="InterPro" id="IPR000504">
    <property type="entry name" value="RRM_dom"/>
</dbReference>
<dbReference type="SMART" id="SM00360">
    <property type="entry name" value="RRM"/>
    <property type="match status" value="1"/>
</dbReference>
<evidence type="ECO:0000313" key="5">
    <source>
        <dbReference type="Proteomes" id="UP001153069"/>
    </source>
</evidence>
<protein>
    <submittedName>
        <fullName evidence="4">Cold-inducible RNA-binding protein</fullName>
    </submittedName>
</protein>